<dbReference type="AlphaFoldDB" id="J9DIC5"/>
<reference evidence="2" key="2">
    <citation type="submission" date="2015-07" db="EMBL/GenBank/DDBJ databases">
        <title>Contrasting host-pathogen interactions and genome evolution in two generalist and specialist microsporidian pathogens of mosquitoes.</title>
        <authorList>
            <consortium name="The Broad Institute Genomics Platform"/>
            <consortium name="The Broad Institute Genome Sequencing Center for Infectious Disease"/>
            <person name="Cuomo C.A."/>
            <person name="Sanscrainte N.D."/>
            <person name="Goldberg J.M."/>
            <person name="Heiman D."/>
            <person name="Young S."/>
            <person name="Zeng Q."/>
            <person name="Becnel J.J."/>
            <person name="Birren B.W."/>
        </authorList>
    </citation>
    <scope>NUCLEOTIDE SEQUENCE [LARGE SCALE GENOMIC DNA]</scope>
    <source>
        <strain evidence="2">USNM 41457</strain>
    </source>
</reference>
<evidence type="ECO:0000313" key="1">
    <source>
        <dbReference type="EMBL" id="EJW02375.1"/>
    </source>
</evidence>
<dbReference type="Proteomes" id="UP000003163">
    <property type="component" value="Unassembled WGS sequence"/>
</dbReference>
<gene>
    <name evidence="1" type="ORF">EDEG_00293</name>
</gene>
<dbReference type="HOGENOM" id="CLU_1906711_0_0_1"/>
<comment type="caution">
    <text evidence="1">The sequence shown here is derived from an EMBL/GenBank/DDBJ whole genome shotgun (WGS) entry which is preliminary data.</text>
</comment>
<dbReference type="VEuPathDB" id="MicrosporidiaDB:EDEG_00293"/>
<dbReference type="EMBL" id="AFBI03000003">
    <property type="protein sequence ID" value="EJW02375.1"/>
    <property type="molecule type" value="Genomic_DNA"/>
</dbReference>
<protein>
    <submittedName>
        <fullName evidence="1">Uncharacterized protein</fullName>
    </submittedName>
</protein>
<keyword evidence="2" id="KW-1185">Reference proteome</keyword>
<evidence type="ECO:0000313" key="2">
    <source>
        <dbReference type="Proteomes" id="UP000003163"/>
    </source>
</evidence>
<dbReference type="InParanoid" id="J9DIC5"/>
<accession>J9DIC5</accession>
<proteinExistence type="predicted"/>
<organism evidence="1 2">
    <name type="scientific">Edhazardia aedis (strain USNM 41457)</name>
    <name type="common">Microsporidian parasite</name>
    <dbReference type="NCBI Taxonomy" id="1003232"/>
    <lineage>
        <taxon>Eukaryota</taxon>
        <taxon>Fungi</taxon>
        <taxon>Fungi incertae sedis</taxon>
        <taxon>Microsporidia</taxon>
        <taxon>Edhazardia</taxon>
    </lineage>
</organism>
<reference evidence="1 2" key="1">
    <citation type="submission" date="2011-08" db="EMBL/GenBank/DDBJ databases">
        <authorList>
            <person name="Liu Z.J."/>
            <person name="Shi F.L."/>
            <person name="Lu J.Q."/>
            <person name="Li M."/>
            <person name="Wang Z.L."/>
        </authorList>
    </citation>
    <scope>NUCLEOTIDE SEQUENCE [LARGE SCALE GENOMIC DNA]</scope>
    <source>
        <strain evidence="1 2">USNM 41457</strain>
    </source>
</reference>
<sequence>MFSFKFTSEKAKLLIVTEQNPIESFLRIVCKDKDDSINLEIRKISEKYKEYIKECIDGRDQNLKKQMVCCFRKDNLKFYEIIKNEQTLEATVTTVIDKAFNVPKDEGKVLNIFEKLIYCYIKLSEFAKTVKKS</sequence>
<name>J9DIC5_EDHAE</name>